<dbReference type="SMART" id="SM00184">
    <property type="entry name" value="RING"/>
    <property type="match status" value="1"/>
</dbReference>
<evidence type="ECO:0000259" key="6">
    <source>
        <dbReference type="PROSITE" id="PS50089"/>
    </source>
</evidence>
<protein>
    <recommendedName>
        <fullName evidence="6">RING-type domain-containing protein</fullName>
    </recommendedName>
</protein>
<keyword evidence="3" id="KW-0862">Zinc</keyword>
<feature type="region of interest" description="Disordered" evidence="5">
    <location>
        <begin position="1"/>
        <end position="24"/>
    </location>
</feature>
<evidence type="ECO:0000256" key="5">
    <source>
        <dbReference type="SAM" id="MobiDB-lite"/>
    </source>
</evidence>
<evidence type="ECO:0000256" key="2">
    <source>
        <dbReference type="ARBA" id="ARBA00022771"/>
    </source>
</evidence>
<dbReference type="GO" id="GO:0008270">
    <property type="term" value="F:zinc ion binding"/>
    <property type="evidence" value="ECO:0007669"/>
    <property type="project" value="UniProtKB-KW"/>
</dbReference>
<keyword evidence="1" id="KW-0479">Metal-binding</keyword>
<dbReference type="Proteomes" id="UP000694403">
    <property type="component" value="Unplaced"/>
</dbReference>
<feature type="domain" description="RING-type" evidence="6">
    <location>
        <begin position="41"/>
        <end position="83"/>
    </location>
</feature>
<reference evidence="7" key="2">
    <citation type="submission" date="2025-09" db="UniProtKB">
        <authorList>
            <consortium name="Ensembl"/>
        </authorList>
    </citation>
    <scope>IDENTIFICATION</scope>
</reference>
<dbReference type="InterPro" id="IPR051051">
    <property type="entry name" value="E3_ubiq-ligase_TRIM/RNF"/>
</dbReference>
<dbReference type="InterPro" id="IPR013083">
    <property type="entry name" value="Znf_RING/FYVE/PHD"/>
</dbReference>
<name>A0A8C3SHB6_CHESE</name>
<evidence type="ECO:0000313" key="7">
    <source>
        <dbReference type="Ensembl" id="ENSCSRP00000013976.1"/>
    </source>
</evidence>
<proteinExistence type="predicted"/>
<reference evidence="7" key="1">
    <citation type="submission" date="2025-08" db="UniProtKB">
        <authorList>
            <consortium name="Ensembl"/>
        </authorList>
    </citation>
    <scope>IDENTIFICATION</scope>
</reference>
<evidence type="ECO:0000256" key="1">
    <source>
        <dbReference type="ARBA" id="ARBA00022723"/>
    </source>
</evidence>
<keyword evidence="8" id="KW-1185">Reference proteome</keyword>
<dbReference type="Pfam" id="PF15227">
    <property type="entry name" value="zf-C3HC4_4"/>
    <property type="match status" value="1"/>
</dbReference>
<dbReference type="PANTHER" id="PTHR25465">
    <property type="entry name" value="B-BOX DOMAIN CONTAINING"/>
    <property type="match status" value="1"/>
</dbReference>
<dbReference type="Ensembl" id="ENSCSRT00000014562.1">
    <property type="protein sequence ID" value="ENSCSRP00000013976.1"/>
    <property type="gene ID" value="ENSCSRG00000010646.1"/>
</dbReference>
<dbReference type="PROSITE" id="PS00518">
    <property type="entry name" value="ZF_RING_1"/>
    <property type="match status" value="1"/>
</dbReference>
<evidence type="ECO:0000256" key="4">
    <source>
        <dbReference type="PROSITE-ProRule" id="PRU00175"/>
    </source>
</evidence>
<organism evidence="7 8">
    <name type="scientific">Chelydra serpentina</name>
    <name type="common">Snapping turtle</name>
    <name type="synonym">Testudo serpentina</name>
    <dbReference type="NCBI Taxonomy" id="8475"/>
    <lineage>
        <taxon>Eukaryota</taxon>
        <taxon>Metazoa</taxon>
        <taxon>Chordata</taxon>
        <taxon>Craniata</taxon>
        <taxon>Vertebrata</taxon>
        <taxon>Euteleostomi</taxon>
        <taxon>Archelosauria</taxon>
        <taxon>Testudinata</taxon>
        <taxon>Testudines</taxon>
        <taxon>Cryptodira</taxon>
        <taxon>Durocryptodira</taxon>
        <taxon>Americhelydia</taxon>
        <taxon>Chelydroidea</taxon>
        <taxon>Chelydridae</taxon>
        <taxon>Chelydra</taxon>
    </lineage>
</organism>
<dbReference type="AlphaFoldDB" id="A0A8C3SHB6"/>
<accession>A0A8C3SHB6</accession>
<dbReference type="PROSITE" id="PS50089">
    <property type="entry name" value="ZF_RING_2"/>
    <property type="match status" value="1"/>
</dbReference>
<dbReference type="SUPFAM" id="SSF57850">
    <property type="entry name" value="RING/U-box"/>
    <property type="match status" value="1"/>
</dbReference>
<evidence type="ECO:0000313" key="8">
    <source>
        <dbReference type="Proteomes" id="UP000694403"/>
    </source>
</evidence>
<evidence type="ECO:0000256" key="3">
    <source>
        <dbReference type="ARBA" id="ARBA00022833"/>
    </source>
</evidence>
<sequence>AELRGPEQLCRPHRSSGSWPSGSPQACGIRGLERLREDVTCSICLDVLDDPVSIECGHNFCRGCLSAHWSRVSAQGPRCPECRAPCSRDRMIPDTRVKNLVEKITELLQEEPEPVRPDGPDKGKRSFLLAITAPLSFLLVQLNKRSSLSLLS</sequence>
<dbReference type="Gene3D" id="3.30.40.10">
    <property type="entry name" value="Zinc/RING finger domain, C3HC4 (zinc finger)"/>
    <property type="match status" value="1"/>
</dbReference>
<dbReference type="InterPro" id="IPR001841">
    <property type="entry name" value="Znf_RING"/>
</dbReference>
<keyword evidence="2 4" id="KW-0863">Zinc-finger</keyword>
<dbReference type="InterPro" id="IPR017907">
    <property type="entry name" value="Znf_RING_CS"/>
</dbReference>
<dbReference type="PANTHER" id="PTHR25465:SF41">
    <property type="entry name" value="E3 UBIQUITIN-PROTEIN LIGASE RNF135"/>
    <property type="match status" value="1"/>
</dbReference>
<feature type="compositionally biased region" description="Polar residues" evidence="5">
    <location>
        <begin position="15"/>
        <end position="24"/>
    </location>
</feature>